<feature type="domain" description="SEA" evidence="1">
    <location>
        <begin position="1"/>
        <end position="90"/>
    </location>
</feature>
<dbReference type="PANTHER" id="PTHR14672:SF1">
    <property type="entry name" value="MUCIN-16"/>
    <property type="match status" value="1"/>
</dbReference>
<dbReference type="Pfam" id="PF01390">
    <property type="entry name" value="SEA"/>
    <property type="match status" value="1"/>
</dbReference>
<dbReference type="PROSITE" id="PS50024">
    <property type="entry name" value="SEA"/>
    <property type="match status" value="1"/>
</dbReference>
<proteinExistence type="predicted"/>
<sequence length="90" mass="10111">MHPPLQLKPLFKSTSIGPLYSGCRLTLLRPEKHGAATSVDAICTHHLDPKNRGLDREQLYRELSKLTHGITELGPYLLDRDSLYVNGECL</sequence>
<dbReference type="SUPFAM" id="SSF82671">
    <property type="entry name" value="SEA domain"/>
    <property type="match status" value="1"/>
</dbReference>
<organism evidence="2 3">
    <name type="scientific">Saguinus oedipus</name>
    <name type="common">Cotton-top tamarin</name>
    <name type="synonym">Oedipomidas oedipus</name>
    <dbReference type="NCBI Taxonomy" id="9490"/>
    <lineage>
        <taxon>Eukaryota</taxon>
        <taxon>Metazoa</taxon>
        <taxon>Chordata</taxon>
        <taxon>Craniata</taxon>
        <taxon>Vertebrata</taxon>
        <taxon>Euteleostomi</taxon>
        <taxon>Mammalia</taxon>
        <taxon>Eutheria</taxon>
        <taxon>Euarchontoglires</taxon>
        <taxon>Primates</taxon>
        <taxon>Haplorrhini</taxon>
        <taxon>Platyrrhini</taxon>
        <taxon>Cebidae</taxon>
        <taxon>Callitrichinae</taxon>
        <taxon>Saguinus</taxon>
    </lineage>
</organism>
<reference evidence="2 3" key="1">
    <citation type="submission" date="2023-05" db="EMBL/GenBank/DDBJ databases">
        <title>B98-5 Cell Line De Novo Hybrid Assembly: An Optical Mapping Approach.</title>
        <authorList>
            <person name="Kananen K."/>
            <person name="Auerbach J.A."/>
            <person name="Kautto E."/>
            <person name="Blachly J.S."/>
        </authorList>
    </citation>
    <scope>NUCLEOTIDE SEQUENCE [LARGE SCALE GENOMIC DNA]</scope>
    <source>
        <strain evidence="2">B95-8</strain>
        <tissue evidence="2">Cell line</tissue>
    </source>
</reference>
<dbReference type="Proteomes" id="UP001266305">
    <property type="component" value="Unassembled WGS sequence"/>
</dbReference>
<comment type="caution">
    <text evidence="2">The sequence shown here is derived from an EMBL/GenBank/DDBJ whole genome shotgun (WGS) entry which is preliminary data.</text>
</comment>
<dbReference type="PANTHER" id="PTHR14672">
    <property type="entry name" value="MUCIN-16"/>
    <property type="match status" value="1"/>
</dbReference>
<keyword evidence="3" id="KW-1185">Reference proteome</keyword>
<evidence type="ECO:0000313" key="3">
    <source>
        <dbReference type="Proteomes" id="UP001266305"/>
    </source>
</evidence>
<evidence type="ECO:0000313" key="2">
    <source>
        <dbReference type="EMBL" id="KAK2087286.1"/>
    </source>
</evidence>
<dbReference type="InterPro" id="IPR036364">
    <property type="entry name" value="SEA_dom_sf"/>
</dbReference>
<name>A0ABQ9TR86_SAGOE</name>
<evidence type="ECO:0000259" key="1">
    <source>
        <dbReference type="PROSITE" id="PS50024"/>
    </source>
</evidence>
<protein>
    <submittedName>
        <fullName evidence="2">Mucin-16</fullName>
    </submittedName>
</protein>
<dbReference type="InterPro" id="IPR000082">
    <property type="entry name" value="SEA_dom"/>
</dbReference>
<gene>
    <name evidence="2" type="primary">MUC16_2</name>
    <name evidence="2" type="ORF">P7K49_033193</name>
</gene>
<dbReference type="Gene3D" id="3.30.70.960">
    <property type="entry name" value="SEA domain"/>
    <property type="match status" value="1"/>
</dbReference>
<dbReference type="InterPro" id="IPR028850">
    <property type="entry name" value="MUC16"/>
</dbReference>
<accession>A0ABQ9TR86</accession>
<dbReference type="EMBL" id="JASSZA010000019">
    <property type="protein sequence ID" value="KAK2087286.1"/>
    <property type="molecule type" value="Genomic_DNA"/>
</dbReference>